<feature type="domain" description="UspA" evidence="2">
    <location>
        <begin position="1"/>
        <end position="142"/>
    </location>
</feature>
<dbReference type="CDD" id="cd00293">
    <property type="entry name" value="USP-like"/>
    <property type="match status" value="1"/>
</dbReference>
<dbReference type="SUPFAM" id="SSF52402">
    <property type="entry name" value="Adenine nucleotide alpha hydrolases-like"/>
    <property type="match status" value="2"/>
</dbReference>
<dbReference type="PANTHER" id="PTHR46268">
    <property type="entry name" value="STRESS RESPONSE PROTEIN NHAX"/>
    <property type="match status" value="1"/>
</dbReference>
<comment type="caution">
    <text evidence="3">The sequence shown here is derived from an EMBL/GenBank/DDBJ whole genome shotgun (WGS) entry which is preliminary data.</text>
</comment>
<dbReference type="Gene3D" id="3.40.50.12370">
    <property type="match status" value="1"/>
</dbReference>
<evidence type="ECO:0000313" key="4">
    <source>
        <dbReference type="Proteomes" id="UP000618952"/>
    </source>
</evidence>
<gene>
    <name evidence="3" type="ORF">H4O18_11700</name>
</gene>
<dbReference type="RefSeq" id="WP_187584760.1">
    <property type="nucleotide sequence ID" value="NZ_JACLHY010000010.1"/>
</dbReference>
<comment type="similarity">
    <text evidence="1">Belongs to the universal stress protein A family.</text>
</comment>
<keyword evidence="4" id="KW-1185">Reference proteome</keyword>
<dbReference type="PANTHER" id="PTHR46268:SF6">
    <property type="entry name" value="UNIVERSAL STRESS PROTEIN UP12"/>
    <property type="match status" value="1"/>
</dbReference>
<evidence type="ECO:0000256" key="1">
    <source>
        <dbReference type="ARBA" id="ARBA00008791"/>
    </source>
</evidence>
<evidence type="ECO:0000259" key="2">
    <source>
        <dbReference type="Pfam" id="PF00582"/>
    </source>
</evidence>
<sequence length="284" mass="32394">MKNILFPTDFSNNSWTAIEYAIELFKSVPCNFYVLHVGRLSQSGVQSNSFIMPSKTDNESLKDNLTDIFARIQNITDSKNHHFIALQDYGNLVDIIRKTVLDKKVDLIVMGTKGSSGLKETILGSNTGNVMTKVHCNLLVIPEKAEPSLPKKIAFPTDYNIFYSHSILEAISKMLRTSKANLKVVNVTKPNVKFNLAQNENMVYLQDYLLELHDKSYSIHNLEDNRAKNAIERFVIHKKIDMVIMVAKNLNFLQQLFLDNTIKKISFQTRVPLLVLHEQPTYTS</sequence>
<proteinExistence type="inferred from homology"/>
<evidence type="ECO:0000313" key="3">
    <source>
        <dbReference type="EMBL" id="MBC8768658.1"/>
    </source>
</evidence>
<dbReference type="Proteomes" id="UP000618952">
    <property type="component" value="Unassembled WGS sequence"/>
</dbReference>
<protein>
    <submittedName>
        <fullName evidence="3">Universal stress protein</fullName>
    </submittedName>
</protein>
<reference evidence="3 4" key="1">
    <citation type="submission" date="2020-08" db="EMBL/GenBank/DDBJ databases">
        <title>Arenibacter gaetbuli sp. nov., isolated from a sand dune.</title>
        <authorList>
            <person name="Park S."/>
            <person name="Yoon J.-H."/>
        </authorList>
    </citation>
    <scope>NUCLEOTIDE SEQUENCE [LARGE SCALE GENOMIC DNA]</scope>
    <source>
        <strain evidence="3 4">BSSL-BM3</strain>
    </source>
</reference>
<dbReference type="Pfam" id="PF00582">
    <property type="entry name" value="Usp"/>
    <property type="match status" value="1"/>
</dbReference>
<organism evidence="3 4">
    <name type="scientific">Arenibacter arenosicollis</name>
    <dbReference type="NCBI Taxonomy" id="2762274"/>
    <lineage>
        <taxon>Bacteria</taxon>
        <taxon>Pseudomonadati</taxon>
        <taxon>Bacteroidota</taxon>
        <taxon>Flavobacteriia</taxon>
        <taxon>Flavobacteriales</taxon>
        <taxon>Flavobacteriaceae</taxon>
        <taxon>Arenibacter</taxon>
    </lineage>
</organism>
<dbReference type="EMBL" id="JACLHY010000010">
    <property type="protein sequence ID" value="MBC8768658.1"/>
    <property type="molecule type" value="Genomic_DNA"/>
</dbReference>
<name>A0ABR7QNB7_9FLAO</name>
<dbReference type="InterPro" id="IPR006015">
    <property type="entry name" value="Universal_stress_UspA"/>
</dbReference>
<dbReference type="PRINTS" id="PR01438">
    <property type="entry name" value="UNVRSLSTRESS"/>
</dbReference>
<accession>A0ABR7QNB7</accession>
<dbReference type="InterPro" id="IPR006016">
    <property type="entry name" value="UspA"/>
</dbReference>